<evidence type="ECO:0000313" key="2">
    <source>
        <dbReference type="Proteomes" id="UP000708208"/>
    </source>
</evidence>
<dbReference type="EMBL" id="CAJVCH010254790">
    <property type="protein sequence ID" value="CAG7733739.1"/>
    <property type="molecule type" value="Genomic_DNA"/>
</dbReference>
<feature type="non-terminal residue" evidence="1">
    <location>
        <position position="1"/>
    </location>
</feature>
<evidence type="ECO:0000313" key="1">
    <source>
        <dbReference type="EMBL" id="CAG7733739.1"/>
    </source>
</evidence>
<comment type="caution">
    <text evidence="1">The sequence shown here is derived from an EMBL/GenBank/DDBJ whole genome shotgun (WGS) entry which is preliminary data.</text>
</comment>
<accession>A0A8J2K8L3</accession>
<dbReference type="Proteomes" id="UP000708208">
    <property type="component" value="Unassembled WGS sequence"/>
</dbReference>
<reference evidence="1" key="1">
    <citation type="submission" date="2021-06" db="EMBL/GenBank/DDBJ databases">
        <authorList>
            <person name="Hodson N. C."/>
            <person name="Mongue J. A."/>
            <person name="Jaron S. K."/>
        </authorList>
    </citation>
    <scope>NUCLEOTIDE SEQUENCE</scope>
</reference>
<gene>
    <name evidence="1" type="ORF">AFUS01_LOCUS22165</name>
</gene>
<protein>
    <submittedName>
        <fullName evidence="1">Uncharacterized protein</fullName>
    </submittedName>
</protein>
<organism evidence="1 2">
    <name type="scientific">Allacma fusca</name>
    <dbReference type="NCBI Taxonomy" id="39272"/>
    <lineage>
        <taxon>Eukaryota</taxon>
        <taxon>Metazoa</taxon>
        <taxon>Ecdysozoa</taxon>
        <taxon>Arthropoda</taxon>
        <taxon>Hexapoda</taxon>
        <taxon>Collembola</taxon>
        <taxon>Symphypleona</taxon>
        <taxon>Sminthuridae</taxon>
        <taxon>Allacma</taxon>
    </lineage>
</organism>
<proteinExistence type="predicted"/>
<sequence>LKEGNTSRIQSVQHFGVFLRSPVFTSRLQQYAGLGPSDIHELIDECNGGRG</sequence>
<keyword evidence="2" id="KW-1185">Reference proteome</keyword>
<dbReference type="AlphaFoldDB" id="A0A8J2K8L3"/>
<name>A0A8J2K8L3_9HEXA</name>